<evidence type="ECO:0000313" key="5">
    <source>
        <dbReference type="Proteomes" id="UP000006732"/>
    </source>
</evidence>
<dbReference type="Pfam" id="PF13413">
    <property type="entry name" value="HTH_25"/>
    <property type="match status" value="1"/>
</dbReference>
<dbReference type="PANTHER" id="PTHR34475:SF1">
    <property type="entry name" value="CYTOSKELETON PROTEIN RODZ"/>
    <property type="match status" value="1"/>
</dbReference>
<dbReference type="PANTHER" id="PTHR34475">
    <property type="match status" value="1"/>
</dbReference>
<name>A1AL47_PELPD</name>
<dbReference type="EMBL" id="CP000482">
    <property type="protein sequence ID" value="ABK98067.1"/>
    <property type="molecule type" value="Genomic_DNA"/>
</dbReference>
<evidence type="ECO:0000256" key="1">
    <source>
        <dbReference type="SAM" id="MobiDB-lite"/>
    </source>
</evidence>
<dbReference type="HOGENOM" id="CLU_047530_1_2_7"/>
<gene>
    <name evidence="4" type="ordered locus">Ppro_0434</name>
</gene>
<dbReference type="InterPro" id="IPR025194">
    <property type="entry name" value="RodZ-like_C"/>
</dbReference>
<feature type="domain" description="Cytoskeleton protein RodZ-like C-terminal" evidence="3">
    <location>
        <begin position="215"/>
        <end position="273"/>
    </location>
</feature>
<dbReference type="RefSeq" id="WP_011734381.1">
    <property type="nucleotide sequence ID" value="NC_008609.1"/>
</dbReference>
<protein>
    <submittedName>
        <fullName evidence="4">Transcriptional regulator, putative</fullName>
    </submittedName>
</protein>
<dbReference type="AlphaFoldDB" id="A1AL47"/>
<dbReference type="KEGG" id="ppd:Ppro_0434"/>
<proteinExistence type="predicted"/>
<dbReference type="Pfam" id="PF13464">
    <property type="entry name" value="RodZ_C"/>
    <property type="match status" value="1"/>
</dbReference>
<dbReference type="OrthoDB" id="9797543at2"/>
<keyword evidence="2" id="KW-0472">Membrane</keyword>
<evidence type="ECO:0000259" key="3">
    <source>
        <dbReference type="Pfam" id="PF13464"/>
    </source>
</evidence>
<keyword evidence="2" id="KW-0812">Transmembrane</keyword>
<feature type="region of interest" description="Disordered" evidence="1">
    <location>
        <begin position="171"/>
        <end position="199"/>
    </location>
</feature>
<accession>A1AL47</accession>
<sequence length="289" mass="31449">MSDRETNNADHGASTPGTILRRCREFRGASIQDAAGATKIAEHHLRALEQDRFTEFANPAYLKGFLRIYSDYLGLSPDDMIRLCERQHVPPGEGGDGRPEKKRSFRSVRRSFPWKKLFLPAVLLLMMIVTSVLLDHSPLPRRHLPRPLPLPTAVPVAAIQPALSSSATVALTEEAEPVVEAEQPQSHDEAQAEKGAHPDAAAEVSRGVVVRLRVIHNASLAVTMDGTTSQHYELTSGDTFEWKADRTIALELSNAGSAVVELNGRSLGSLGANGAPVYVLLDANGIRQQ</sequence>
<reference evidence="4 5" key="1">
    <citation type="submission" date="2006-10" db="EMBL/GenBank/DDBJ databases">
        <title>Complete sequence of chromosome of Pelobacter propionicus DSM 2379.</title>
        <authorList>
            <consortium name="US DOE Joint Genome Institute"/>
            <person name="Copeland A."/>
            <person name="Lucas S."/>
            <person name="Lapidus A."/>
            <person name="Barry K."/>
            <person name="Detter J.C."/>
            <person name="Glavina del Rio T."/>
            <person name="Hammon N."/>
            <person name="Israni S."/>
            <person name="Dalin E."/>
            <person name="Tice H."/>
            <person name="Pitluck S."/>
            <person name="Saunders E."/>
            <person name="Brettin T."/>
            <person name="Bruce D."/>
            <person name="Han C."/>
            <person name="Tapia R."/>
            <person name="Schmutz J."/>
            <person name="Larimer F."/>
            <person name="Land M."/>
            <person name="Hauser L."/>
            <person name="Kyrpides N."/>
            <person name="Kim E."/>
            <person name="Lovley D."/>
            <person name="Richardson P."/>
        </authorList>
    </citation>
    <scope>NUCLEOTIDE SEQUENCE [LARGE SCALE GENOMIC DNA]</scope>
    <source>
        <strain evidence="5">DSM 2379 / NBRC 103807 / OttBd1</strain>
    </source>
</reference>
<feature type="transmembrane region" description="Helical" evidence="2">
    <location>
        <begin position="117"/>
        <end position="134"/>
    </location>
</feature>
<keyword evidence="2" id="KW-1133">Transmembrane helix</keyword>
<evidence type="ECO:0000256" key="2">
    <source>
        <dbReference type="SAM" id="Phobius"/>
    </source>
</evidence>
<feature type="compositionally biased region" description="Basic and acidic residues" evidence="1">
    <location>
        <begin position="185"/>
        <end position="197"/>
    </location>
</feature>
<dbReference type="eggNOG" id="COG1426">
    <property type="taxonomic scope" value="Bacteria"/>
</dbReference>
<dbReference type="InterPro" id="IPR050400">
    <property type="entry name" value="Bact_Cytoskel_RodZ"/>
</dbReference>
<dbReference type="InterPro" id="IPR010982">
    <property type="entry name" value="Lambda_DNA-bd_dom_sf"/>
</dbReference>
<organism evidence="4 5">
    <name type="scientific">Pelobacter propionicus (strain DSM 2379 / NBRC 103807 / OttBd1)</name>
    <dbReference type="NCBI Taxonomy" id="338966"/>
    <lineage>
        <taxon>Bacteria</taxon>
        <taxon>Pseudomonadati</taxon>
        <taxon>Thermodesulfobacteriota</taxon>
        <taxon>Desulfuromonadia</taxon>
        <taxon>Desulfuromonadales</taxon>
        <taxon>Desulfuromonadaceae</taxon>
        <taxon>Pelobacter</taxon>
    </lineage>
</organism>
<dbReference type="GO" id="GO:0003677">
    <property type="term" value="F:DNA binding"/>
    <property type="evidence" value="ECO:0007669"/>
    <property type="project" value="InterPro"/>
</dbReference>
<dbReference type="Proteomes" id="UP000006732">
    <property type="component" value="Chromosome"/>
</dbReference>
<dbReference type="Gene3D" id="1.10.260.40">
    <property type="entry name" value="lambda repressor-like DNA-binding domains"/>
    <property type="match status" value="1"/>
</dbReference>
<keyword evidence="5" id="KW-1185">Reference proteome</keyword>
<dbReference type="STRING" id="338966.Ppro_0434"/>
<evidence type="ECO:0000313" key="4">
    <source>
        <dbReference type="EMBL" id="ABK98067.1"/>
    </source>
</evidence>